<dbReference type="InterPro" id="IPR014729">
    <property type="entry name" value="Rossmann-like_a/b/a_fold"/>
</dbReference>
<dbReference type="PROSITE" id="PS51645">
    <property type="entry name" value="PHR_CRY_ALPHA_BETA"/>
    <property type="match status" value="1"/>
</dbReference>
<evidence type="ECO:0000256" key="6">
    <source>
        <dbReference type="PIRSR" id="PIRSR602081-2"/>
    </source>
</evidence>
<dbReference type="InterPro" id="IPR002081">
    <property type="entry name" value="Cryptochrome/DNA_photolyase_1"/>
</dbReference>
<dbReference type="Pfam" id="PF03441">
    <property type="entry name" value="FAD_binding_7"/>
    <property type="match status" value="1"/>
</dbReference>
<evidence type="ECO:0000256" key="1">
    <source>
        <dbReference type="ARBA" id="ARBA00001932"/>
    </source>
</evidence>
<feature type="site" description="Electron transfer via tryptophanyl radical" evidence="6">
    <location>
        <position position="384"/>
    </location>
</feature>
<dbReference type="SUPFAM" id="SSF48173">
    <property type="entry name" value="Cryptochrome/photolyase FAD-binding domain"/>
    <property type="match status" value="1"/>
</dbReference>
<keyword evidence="4 7" id="KW-0157">Chromophore</keyword>
<feature type="domain" description="Photolyase/cryptochrome alpha/beta" evidence="8">
    <location>
        <begin position="35"/>
        <end position="158"/>
    </location>
</feature>
<name>D4Z1V9_SPHIU</name>
<gene>
    <name evidence="9" type="primary">phrB</name>
    <name evidence="9" type="ordered locus">SJA_C1-17570</name>
</gene>
<evidence type="ECO:0000256" key="5">
    <source>
        <dbReference type="PIRSR" id="PIRSR602081-1"/>
    </source>
</evidence>
<feature type="binding site" evidence="5">
    <location>
        <begin position="263"/>
        <end position="267"/>
    </location>
    <ligand>
        <name>FAD</name>
        <dbReference type="ChEBI" id="CHEBI:57692"/>
    </ligand>
</feature>
<dbReference type="GO" id="GO:0006950">
    <property type="term" value="P:response to stress"/>
    <property type="evidence" value="ECO:0007669"/>
    <property type="project" value="UniProtKB-ARBA"/>
</dbReference>
<evidence type="ECO:0000256" key="4">
    <source>
        <dbReference type="ARBA" id="ARBA00022991"/>
    </source>
</evidence>
<proteinExistence type="inferred from homology"/>
<feature type="site" description="Electron transfer via tryptophanyl radical" evidence="6">
    <location>
        <position position="407"/>
    </location>
</feature>
<dbReference type="GO" id="GO:0009416">
    <property type="term" value="P:response to light stimulus"/>
    <property type="evidence" value="ECO:0007669"/>
    <property type="project" value="TreeGrafter"/>
</dbReference>
<dbReference type="InterPro" id="IPR036134">
    <property type="entry name" value="Crypto/Photolyase_FAD-like_sf"/>
</dbReference>
<dbReference type="KEGG" id="sjp:SJA_C1-17570"/>
<evidence type="ECO:0000259" key="8">
    <source>
        <dbReference type="PROSITE" id="PS51645"/>
    </source>
</evidence>
<dbReference type="GO" id="GO:0003904">
    <property type="term" value="F:deoxyribodipyrimidine photo-lyase activity"/>
    <property type="evidence" value="ECO:0007669"/>
    <property type="project" value="UniProtKB-EC"/>
</dbReference>
<sequence>MAEKSGRGDLCSASLQMGGDLEHRSAHGMPGRMSDPVLLWFRQDLRLADQAALGAAVQEGPVIPLYVLDDQAPRQWKMGGASRWWLHHSLRSLDDDLRKKGSRLVLRQGNCVDQIVQIAEETGARRVHALHHYEPWWRNAEKALGKRLDLCLHDGALLLPPGAVRTGGGNSYRIYTPFARAVMDHMPPAEPVRAPSRIDAPGQWPKGDSLDRWGLLPTAPDWAAAFSRDWTPGEAGARANVAAFLDEAADYDRARNLPSREGSSRLSPHLHFGEVSPAQVWRQVAGAPGNATTFLKELIWRDYAHTQIWAMPAYGSENARPAFDAMPWRDLREAGVDFTAWKTGRTGYPIVDAGMRQLWTTGWMHNRVRMIAASFLIKHLLIDWRHGARWFWDTLVDASYANNSVNWQWVAGSGVDANIFSRIMAPLTQSEKFEAADYIRKWVPELAHLNDDVIHDPEAHDARPADYPAKCIDHREGRERALAAWRRISHDCGAINHRAG</sequence>
<dbReference type="HOGENOM" id="CLU_010348_2_2_5"/>
<dbReference type="STRING" id="452662.SJA_C1-17570"/>
<comment type="cofactor">
    <cofactor evidence="1">
        <name>(6R)-5,10-methylene-5,6,7,8-tetrahydrofolate</name>
        <dbReference type="ChEBI" id="CHEBI:15636"/>
    </cofactor>
</comment>
<dbReference type="InterPro" id="IPR006050">
    <property type="entry name" value="DNA_photolyase_N"/>
</dbReference>
<dbReference type="eggNOG" id="COG0415">
    <property type="taxonomic scope" value="Bacteria"/>
</dbReference>
<dbReference type="PROSITE" id="PS00394">
    <property type="entry name" value="DNA_PHOTOLYASES_1_1"/>
    <property type="match status" value="1"/>
</dbReference>
<dbReference type="GO" id="GO:0006139">
    <property type="term" value="P:nucleobase-containing compound metabolic process"/>
    <property type="evidence" value="ECO:0007669"/>
    <property type="project" value="UniProtKB-ARBA"/>
</dbReference>
<dbReference type="Pfam" id="PF00875">
    <property type="entry name" value="DNA_photolyase"/>
    <property type="match status" value="1"/>
</dbReference>
<keyword evidence="3 5" id="KW-0274">FAD</keyword>
<comment type="similarity">
    <text evidence="7">Belongs to the DNA photolyase family.</text>
</comment>
<dbReference type="EC" id="4.1.99.3" evidence="9"/>
<accession>D4Z1V9</accession>
<dbReference type="InterPro" id="IPR018394">
    <property type="entry name" value="DNA_photolyase_1_CS_C"/>
</dbReference>
<dbReference type="Gene3D" id="1.10.579.10">
    <property type="entry name" value="DNA Cyclobutane Dipyrimidine Photolyase, subunit A, domain 3"/>
    <property type="match status" value="1"/>
</dbReference>
<dbReference type="PANTHER" id="PTHR11455:SF9">
    <property type="entry name" value="CRYPTOCHROME CIRCADIAN CLOCK 5 ISOFORM X1"/>
    <property type="match status" value="1"/>
</dbReference>
<dbReference type="PRINTS" id="PR00147">
    <property type="entry name" value="DNAPHOTLYASE"/>
</dbReference>
<keyword evidence="2 5" id="KW-0285">Flavoprotein</keyword>
<comment type="cofactor">
    <cofactor evidence="5">
        <name>FAD</name>
        <dbReference type="ChEBI" id="CHEBI:57692"/>
    </cofactor>
    <text evidence="5">Binds 1 FAD per subunit.</text>
</comment>
<dbReference type="InterPro" id="IPR036155">
    <property type="entry name" value="Crypto/Photolyase_N_sf"/>
</dbReference>
<keyword evidence="10" id="KW-1185">Reference proteome</keyword>
<feature type="site" description="Electron transfer via tryptophanyl radical" evidence="6">
    <location>
        <position position="328"/>
    </location>
</feature>
<dbReference type="GO" id="GO:0071949">
    <property type="term" value="F:FAD binding"/>
    <property type="evidence" value="ECO:0007669"/>
    <property type="project" value="TreeGrafter"/>
</dbReference>
<dbReference type="Proteomes" id="UP000007753">
    <property type="component" value="Chromosome 1"/>
</dbReference>
<evidence type="ECO:0000313" key="10">
    <source>
        <dbReference type="Proteomes" id="UP000007753"/>
    </source>
</evidence>
<dbReference type="EMBL" id="AP010803">
    <property type="protein sequence ID" value="BAI96591.1"/>
    <property type="molecule type" value="Genomic_DNA"/>
</dbReference>
<dbReference type="Gene3D" id="1.25.40.80">
    <property type="match status" value="1"/>
</dbReference>
<keyword evidence="9" id="KW-0456">Lyase</keyword>
<organism evidence="9 10">
    <name type="scientific">Sphingobium indicum (strain DSM 16413 / CCM 7287 / MTCC 6362 / UT26 / NBRC 101211 / UT26S)</name>
    <name type="common">Sphingobium japonicum</name>
    <dbReference type="NCBI Taxonomy" id="452662"/>
    <lineage>
        <taxon>Bacteria</taxon>
        <taxon>Pseudomonadati</taxon>
        <taxon>Pseudomonadota</taxon>
        <taxon>Alphaproteobacteria</taxon>
        <taxon>Sphingomonadales</taxon>
        <taxon>Sphingomonadaceae</taxon>
        <taxon>Sphingobium</taxon>
    </lineage>
</organism>
<evidence type="ECO:0000256" key="7">
    <source>
        <dbReference type="RuleBase" id="RU004182"/>
    </source>
</evidence>
<dbReference type="AlphaFoldDB" id="D4Z1V9"/>
<feature type="binding site" evidence="5">
    <location>
        <position position="251"/>
    </location>
    <ligand>
        <name>FAD</name>
        <dbReference type="ChEBI" id="CHEBI:57692"/>
    </ligand>
</feature>
<dbReference type="InterPro" id="IPR005101">
    <property type="entry name" value="Cryptochr/Photolyase_FAD-bd"/>
</dbReference>
<dbReference type="SUPFAM" id="SSF52425">
    <property type="entry name" value="Cryptochrome/photolyase, N-terminal domain"/>
    <property type="match status" value="1"/>
</dbReference>
<evidence type="ECO:0000256" key="2">
    <source>
        <dbReference type="ARBA" id="ARBA00022630"/>
    </source>
</evidence>
<dbReference type="PROSITE" id="PS00691">
    <property type="entry name" value="DNA_PHOTOLYASES_1_2"/>
    <property type="match status" value="1"/>
</dbReference>
<protein>
    <submittedName>
        <fullName evidence="9">Deoxyribodipyrimidine photo-lyase</fullName>
        <ecNumber evidence="9">4.1.99.3</ecNumber>
    </submittedName>
</protein>
<dbReference type="Gene3D" id="3.40.50.620">
    <property type="entry name" value="HUPs"/>
    <property type="match status" value="1"/>
</dbReference>
<evidence type="ECO:0000313" key="9">
    <source>
        <dbReference type="EMBL" id="BAI96591.1"/>
    </source>
</evidence>
<reference evidence="9 10" key="1">
    <citation type="journal article" date="2010" name="J. Bacteriol.">
        <title>Complete genome sequence of the representative gamma-hexachlorocyclohexane-degrading bacterium Sphingobium japonicum UT26.</title>
        <authorList>
            <person name="Nagata Y."/>
            <person name="Ohtsubo Y."/>
            <person name="Endo R."/>
            <person name="Ichikawa N."/>
            <person name="Ankai A."/>
            <person name="Oguchi A."/>
            <person name="Fukui S."/>
            <person name="Fujita N."/>
            <person name="Tsuda M."/>
        </authorList>
    </citation>
    <scope>NUCLEOTIDE SEQUENCE [LARGE SCALE GENOMIC DNA]</scope>
    <source>
        <strain evidence="10">DSM 16413 / CCM 7287 / MTCC 6362 / UT26 / NBRC 101211 / UT26S</strain>
    </source>
</reference>
<feature type="binding site" evidence="5">
    <location>
        <position position="294"/>
    </location>
    <ligand>
        <name>FAD</name>
        <dbReference type="ChEBI" id="CHEBI:57692"/>
    </ligand>
</feature>
<evidence type="ECO:0000256" key="3">
    <source>
        <dbReference type="ARBA" id="ARBA00022827"/>
    </source>
</evidence>
<dbReference type="GO" id="GO:0003677">
    <property type="term" value="F:DNA binding"/>
    <property type="evidence" value="ECO:0007669"/>
    <property type="project" value="TreeGrafter"/>
</dbReference>
<dbReference type="PANTHER" id="PTHR11455">
    <property type="entry name" value="CRYPTOCHROME"/>
    <property type="match status" value="1"/>
</dbReference>